<evidence type="ECO:0000256" key="3">
    <source>
        <dbReference type="SAM" id="SignalP"/>
    </source>
</evidence>
<keyword evidence="6" id="KW-1185">Reference proteome</keyword>
<evidence type="ECO:0000256" key="1">
    <source>
        <dbReference type="ARBA" id="ARBA00022801"/>
    </source>
</evidence>
<feature type="transmembrane region" description="Helical" evidence="2">
    <location>
        <begin position="436"/>
        <end position="455"/>
    </location>
</feature>
<dbReference type="InterPro" id="IPR001375">
    <property type="entry name" value="Peptidase_S9_cat"/>
</dbReference>
<dbReference type="SUPFAM" id="SSF53474">
    <property type="entry name" value="alpha/beta-Hydrolases"/>
    <property type="match status" value="1"/>
</dbReference>
<dbReference type="InterPro" id="IPR002471">
    <property type="entry name" value="Pept_S9_AS"/>
</dbReference>
<keyword evidence="2" id="KW-1133">Transmembrane helix</keyword>
<evidence type="ECO:0000256" key="2">
    <source>
        <dbReference type="SAM" id="Phobius"/>
    </source>
</evidence>
<name>A0ABW7YKA4_9ACTN</name>
<feature type="transmembrane region" description="Helical" evidence="2">
    <location>
        <begin position="402"/>
        <end position="424"/>
    </location>
</feature>
<evidence type="ECO:0000259" key="4">
    <source>
        <dbReference type="Pfam" id="PF00326"/>
    </source>
</evidence>
<evidence type="ECO:0000313" key="5">
    <source>
        <dbReference type="EMBL" id="MFI6496040.1"/>
    </source>
</evidence>
<dbReference type="GO" id="GO:0016787">
    <property type="term" value="F:hydrolase activity"/>
    <property type="evidence" value="ECO:0007669"/>
    <property type="project" value="UniProtKB-KW"/>
</dbReference>
<accession>A0ABW7YKA4</accession>
<proteinExistence type="predicted"/>
<feature type="domain" description="Peptidase S9 prolyl oligopeptidase catalytic" evidence="4">
    <location>
        <begin position="75"/>
        <end position="263"/>
    </location>
</feature>
<feature type="signal peptide" evidence="3">
    <location>
        <begin position="1"/>
        <end position="23"/>
    </location>
</feature>
<dbReference type="PROSITE" id="PS00159">
    <property type="entry name" value="ALDOLASE_KDPG_KHG_1"/>
    <property type="match status" value="1"/>
</dbReference>
<dbReference type="PANTHER" id="PTHR43265:SF1">
    <property type="entry name" value="ESTERASE ESTD"/>
    <property type="match status" value="1"/>
</dbReference>
<dbReference type="EC" id="3.4.-.-" evidence="5"/>
<protein>
    <submittedName>
        <fullName evidence="5">Alpha/beta hydrolase family protein</fullName>
        <ecNumber evidence="5">3.4.-.-</ecNumber>
    </submittedName>
</protein>
<comment type="caution">
    <text evidence="5">The sequence shown here is derived from an EMBL/GenBank/DDBJ whole genome shotgun (WGS) entry which is preliminary data.</text>
</comment>
<keyword evidence="1 5" id="KW-0378">Hydrolase</keyword>
<keyword evidence="2" id="KW-0472">Membrane</keyword>
<feature type="transmembrane region" description="Helical" evidence="2">
    <location>
        <begin position="325"/>
        <end position="348"/>
    </location>
</feature>
<dbReference type="InterPro" id="IPR053145">
    <property type="entry name" value="AB_hydrolase_Est10"/>
</dbReference>
<feature type="transmembrane region" description="Helical" evidence="2">
    <location>
        <begin position="360"/>
        <end position="382"/>
    </location>
</feature>
<evidence type="ECO:0000313" key="6">
    <source>
        <dbReference type="Proteomes" id="UP001612741"/>
    </source>
</evidence>
<sequence length="458" mass="47880">MRRTLTVVIALICAFLPAAPALAADGLRSTEVTFRGSGGLEMRGTVLTPAGATGPLPGMVLVHGSGAGTPRAKLRTEAEAFARQGMAVLIYDKRAEGYSMTRRDYGQLADDALGAHATLRSSPGVDPDKVGIWGLSEGGWVAPLAASRSKQVAFVVIVGGNAMEPLRQQTWAVAAGLRKAGVSGPVPDRGVPAFYRFLAGAGMFPMPWHDAQAVLAKVGQPMLGIWGAHDLLTPPQETPGLLARGLGHDRYTLRYFPGADHAAHLTSDGGVTRDPRLAPGYPEAVGTWVKRVTSGDLPDAETVGDLPRQASLTVPVPPAAFWESAAVQVLALAVFLVAFAGYPVWALVRRVRGRGVQGTWPARVLALGAPLSAFGALAYLMYSVIGGGKLASPGPVVAGRPVIWLLLQALAVAALVAAAFLVPVARRARGSERVRLGALLTGAVVFLLWALYWGVLSP</sequence>
<dbReference type="Gene3D" id="3.40.50.1820">
    <property type="entry name" value="alpha/beta hydrolase"/>
    <property type="match status" value="1"/>
</dbReference>
<keyword evidence="2" id="KW-0812">Transmembrane</keyword>
<dbReference type="PROSITE" id="PS00708">
    <property type="entry name" value="PRO_ENDOPEP_SER"/>
    <property type="match status" value="1"/>
</dbReference>
<organism evidence="5 6">
    <name type="scientific">Nonomuraea typhae</name>
    <dbReference type="NCBI Taxonomy" id="2603600"/>
    <lineage>
        <taxon>Bacteria</taxon>
        <taxon>Bacillati</taxon>
        <taxon>Actinomycetota</taxon>
        <taxon>Actinomycetes</taxon>
        <taxon>Streptosporangiales</taxon>
        <taxon>Streptosporangiaceae</taxon>
        <taxon>Nonomuraea</taxon>
    </lineage>
</organism>
<keyword evidence="3" id="KW-0732">Signal</keyword>
<dbReference type="InterPro" id="IPR031337">
    <property type="entry name" value="KDPG/KHG_AS_1"/>
</dbReference>
<dbReference type="EMBL" id="JBITGY010000001">
    <property type="protein sequence ID" value="MFI6496040.1"/>
    <property type="molecule type" value="Genomic_DNA"/>
</dbReference>
<dbReference type="PANTHER" id="PTHR43265">
    <property type="entry name" value="ESTERASE ESTD"/>
    <property type="match status" value="1"/>
</dbReference>
<dbReference type="Proteomes" id="UP001612741">
    <property type="component" value="Unassembled WGS sequence"/>
</dbReference>
<dbReference type="InterPro" id="IPR029058">
    <property type="entry name" value="AB_hydrolase_fold"/>
</dbReference>
<feature type="chain" id="PRO_5046559842" evidence="3">
    <location>
        <begin position="24"/>
        <end position="458"/>
    </location>
</feature>
<dbReference type="Pfam" id="PF00326">
    <property type="entry name" value="Peptidase_S9"/>
    <property type="match status" value="1"/>
</dbReference>
<gene>
    <name evidence="5" type="ORF">ACIBG2_01570</name>
</gene>
<reference evidence="5 6" key="1">
    <citation type="submission" date="2024-10" db="EMBL/GenBank/DDBJ databases">
        <title>The Natural Products Discovery Center: Release of the First 8490 Sequenced Strains for Exploring Actinobacteria Biosynthetic Diversity.</title>
        <authorList>
            <person name="Kalkreuter E."/>
            <person name="Kautsar S.A."/>
            <person name="Yang D."/>
            <person name="Bader C.D."/>
            <person name="Teijaro C.N."/>
            <person name="Fluegel L."/>
            <person name="Davis C.M."/>
            <person name="Simpson J.R."/>
            <person name="Lauterbach L."/>
            <person name="Steele A.D."/>
            <person name="Gui C."/>
            <person name="Meng S."/>
            <person name="Li G."/>
            <person name="Viehrig K."/>
            <person name="Ye F."/>
            <person name="Su P."/>
            <person name="Kiefer A.F."/>
            <person name="Nichols A."/>
            <person name="Cepeda A.J."/>
            <person name="Yan W."/>
            <person name="Fan B."/>
            <person name="Jiang Y."/>
            <person name="Adhikari A."/>
            <person name="Zheng C.-J."/>
            <person name="Schuster L."/>
            <person name="Cowan T.M."/>
            <person name="Smanski M.J."/>
            <person name="Chevrette M.G."/>
            <person name="De Carvalho L.P.S."/>
            <person name="Shen B."/>
        </authorList>
    </citation>
    <scope>NUCLEOTIDE SEQUENCE [LARGE SCALE GENOMIC DNA]</scope>
    <source>
        <strain evidence="5 6">NPDC050545</strain>
    </source>
</reference>
<dbReference type="RefSeq" id="WP_397077917.1">
    <property type="nucleotide sequence ID" value="NZ_JBITGY010000001.1"/>
</dbReference>